<comment type="similarity">
    <text evidence="4">Belongs to the ABC transporter superfamily. ABCF family. EF3 (TC 3.A.1.121) subfamily.</text>
</comment>
<dbReference type="Pfam" id="PF00005">
    <property type="entry name" value="ABC_tran"/>
    <property type="match status" value="2"/>
</dbReference>
<dbReference type="InterPro" id="IPR003593">
    <property type="entry name" value="AAA+_ATPase"/>
</dbReference>
<dbReference type="InterPro" id="IPR032781">
    <property type="entry name" value="ABC_tran_Xtn"/>
</dbReference>
<dbReference type="GO" id="GO:0003676">
    <property type="term" value="F:nucleic acid binding"/>
    <property type="evidence" value="ECO:0007669"/>
    <property type="project" value="UniProtKB-ARBA"/>
</dbReference>
<dbReference type="Pfam" id="PF12848">
    <property type="entry name" value="ABC_tran_Xtn"/>
    <property type="match status" value="1"/>
</dbReference>
<dbReference type="SMART" id="SM00382">
    <property type="entry name" value="AAA"/>
    <property type="match status" value="2"/>
</dbReference>
<evidence type="ECO:0000259" key="7">
    <source>
        <dbReference type="PROSITE" id="PS50893"/>
    </source>
</evidence>
<sequence>MPTMILNIPLLIILVVVMPGCHTFVPFITLPTKSLRRAEASLPNFLGTLPTQPFPVCSHRRATSLFAKKKKKQTPAEAAKLKALEALEALEQPELVSSGGLPFEDDDAPLTGKELKAAMKAAKKAEKKGAVAEVDPISEAAPPAPAPVPAPAPAALSFDEDEDDVPLTGKELKAAMKAAKKAKKKEKEADIVEETETEVEAQPVARTPEPVVEAVTEPEPEPEPEFMSAEDELEAIMGGGKKKKNKEPKEKKGKKNKKKKGGEEEEAPEIVAEEKTEEEGLASDTANPLESGKMTLEDKIRNSRPPPKVRVLEGSQPGFVSLGLSDVFVTFRNQEVLKGVSWEVKSGDRVGLVGVNGGGKTTQLKVLNGELEPTTGDVVKSSADLRVAVLRQEFVDELVPERILKEEFMSVFTEENEIMTSLRGSEQELENCDPTNADKMQEILDKMQKLQAKADAKDVSGLESRAEKIMDLMGFDSVDSALPVRSFSGGWKMRIGLGKVLLKDPNILLLDEPTNHLDMESVEWLEDFLRNQNIPMVIVSHDREFLDQVCTKIVDTEGGLATTYDGNYSRFLKQKEAKMKAWQAKYDAQEKKIKEEKAWIQKFKVKQPQAVKQRIARLEKLQNSEDYVAKPPFVGKPFKFRFPPAPRLSDSVAEISGVTHGYPGNPLFTDCEMTIERGDRVALLGPNGSGKSTLLRLVVGTETPEQGTAKLVGMNVVANYFEQNQADVLDMNLTVEQTVAAASDNHSYNELRALMGQFLFKGDTVQKKVLQLSGGEKARLTLCCMMLKPANLLILDEPTNHLDIPAKEMLEEALQNFDGALLVISHDRYFISRIATTICAIEDKTVTMYPGDYKFYMEKNSRVKEKVEGRYVSGVKKIENAVVVEKEEKKNFGGKAAGVSGRLDKGIKNAKRMKT</sequence>
<feature type="chain" id="PRO_5040731655" description="ABC transporter domain-containing protein" evidence="6">
    <location>
        <begin position="24"/>
        <end position="915"/>
    </location>
</feature>
<accession>A0A9W7KV75</accession>
<gene>
    <name evidence="8" type="ORF">TrVE_jg1685</name>
</gene>
<dbReference type="InterPro" id="IPR051309">
    <property type="entry name" value="ABCF_ATPase"/>
</dbReference>
<feature type="compositionally biased region" description="Acidic residues" evidence="5">
    <location>
        <begin position="216"/>
        <end position="234"/>
    </location>
</feature>
<dbReference type="InterPro" id="IPR003439">
    <property type="entry name" value="ABC_transporter-like_ATP-bd"/>
</dbReference>
<dbReference type="PANTHER" id="PTHR42855:SF1">
    <property type="entry name" value="ABC TRANSPORTER DOMAIN-CONTAINING PROTEIN"/>
    <property type="match status" value="1"/>
</dbReference>
<name>A0A9W7KV75_9STRA</name>
<dbReference type="SUPFAM" id="SSF52540">
    <property type="entry name" value="P-loop containing nucleoside triphosphate hydrolases"/>
    <property type="match status" value="2"/>
</dbReference>
<keyword evidence="9" id="KW-1185">Reference proteome</keyword>
<evidence type="ECO:0000256" key="6">
    <source>
        <dbReference type="SAM" id="SignalP"/>
    </source>
</evidence>
<dbReference type="EMBL" id="BRXX01000451">
    <property type="protein sequence ID" value="GMI12754.1"/>
    <property type="molecule type" value="Genomic_DNA"/>
</dbReference>
<proteinExistence type="inferred from homology"/>
<feature type="signal peptide" evidence="6">
    <location>
        <begin position="1"/>
        <end position="23"/>
    </location>
</feature>
<dbReference type="FunFam" id="3.40.50.300:FF:000309">
    <property type="entry name" value="ABC transporter ATP-binding protein"/>
    <property type="match status" value="1"/>
</dbReference>
<dbReference type="Proteomes" id="UP001165160">
    <property type="component" value="Unassembled WGS sequence"/>
</dbReference>
<dbReference type="CDD" id="cd03221">
    <property type="entry name" value="ABCF_EF-3"/>
    <property type="match status" value="2"/>
</dbReference>
<comment type="caution">
    <text evidence="8">The sequence shown here is derived from an EMBL/GenBank/DDBJ whole genome shotgun (WGS) entry which is preliminary data.</text>
</comment>
<dbReference type="PROSITE" id="PS50893">
    <property type="entry name" value="ABC_TRANSPORTER_2"/>
    <property type="match status" value="2"/>
</dbReference>
<evidence type="ECO:0000313" key="9">
    <source>
        <dbReference type="Proteomes" id="UP001165160"/>
    </source>
</evidence>
<dbReference type="FunFam" id="3.40.50.300:FF:000011">
    <property type="entry name" value="Putative ABC transporter ATP-binding component"/>
    <property type="match status" value="1"/>
</dbReference>
<dbReference type="PANTHER" id="PTHR42855">
    <property type="entry name" value="ABC TRANSPORTER ATP-BINDING SUBUNIT"/>
    <property type="match status" value="1"/>
</dbReference>
<evidence type="ECO:0000256" key="3">
    <source>
        <dbReference type="ARBA" id="ARBA00022840"/>
    </source>
</evidence>
<dbReference type="InterPro" id="IPR027417">
    <property type="entry name" value="P-loop_NTPase"/>
</dbReference>
<dbReference type="AlphaFoldDB" id="A0A9W7KV75"/>
<dbReference type="GO" id="GO:0016887">
    <property type="term" value="F:ATP hydrolysis activity"/>
    <property type="evidence" value="ECO:0007669"/>
    <property type="project" value="InterPro"/>
</dbReference>
<feature type="domain" description="ABC transporter" evidence="7">
    <location>
        <begin position="653"/>
        <end position="875"/>
    </location>
</feature>
<evidence type="ECO:0000256" key="4">
    <source>
        <dbReference type="ARBA" id="ARBA00061344"/>
    </source>
</evidence>
<evidence type="ECO:0000256" key="5">
    <source>
        <dbReference type="SAM" id="MobiDB-lite"/>
    </source>
</evidence>
<dbReference type="GO" id="GO:0005524">
    <property type="term" value="F:ATP binding"/>
    <property type="evidence" value="ECO:0007669"/>
    <property type="project" value="UniProtKB-KW"/>
</dbReference>
<feature type="domain" description="ABC transporter" evidence="7">
    <location>
        <begin position="322"/>
        <end position="583"/>
    </location>
</feature>
<keyword evidence="3" id="KW-0067">ATP-binding</keyword>
<dbReference type="Gene3D" id="3.40.50.300">
    <property type="entry name" value="P-loop containing nucleotide triphosphate hydrolases"/>
    <property type="match status" value="2"/>
</dbReference>
<keyword evidence="2" id="KW-0547">Nucleotide-binding</keyword>
<reference evidence="9" key="1">
    <citation type="journal article" date="2023" name="Commun. Biol.">
        <title>Genome analysis of Parmales, the sister group of diatoms, reveals the evolutionary specialization of diatoms from phago-mixotrophs to photoautotrophs.</title>
        <authorList>
            <person name="Ban H."/>
            <person name="Sato S."/>
            <person name="Yoshikawa S."/>
            <person name="Yamada K."/>
            <person name="Nakamura Y."/>
            <person name="Ichinomiya M."/>
            <person name="Sato N."/>
            <person name="Blanc-Mathieu R."/>
            <person name="Endo H."/>
            <person name="Kuwata A."/>
            <person name="Ogata H."/>
        </authorList>
    </citation>
    <scope>NUCLEOTIDE SEQUENCE [LARGE SCALE GENOMIC DNA]</scope>
    <source>
        <strain evidence="9">NIES 3699</strain>
    </source>
</reference>
<feature type="compositionally biased region" description="Basic residues" evidence="5">
    <location>
        <begin position="240"/>
        <end position="260"/>
    </location>
</feature>
<dbReference type="InterPro" id="IPR017871">
    <property type="entry name" value="ABC_transporter-like_CS"/>
</dbReference>
<keyword evidence="6" id="KW-0732">Signal</keyword>
<protein>
    <recommendedName>
        <fullName evidence="7">ABC transporter domain-containing protein</fullName>
    </recommendedName>
</protein>
<keyword evidence="1" id="KW-0677">Repeat</keyword>
<evidence type="ECO:0000256" key="2">
    <source>
        <dbReference type="ARBA" id="ARBA00022741"/>
    </source>
</evidence>
<dbReference type="PROSITE" id="PS00211">
    <property type="entry name" value="ABC_TRANSPORTER_1"/>
    <property type="match status" value="2"/>
</dbReference>
<evidence type="ECO:0000256" key="1">
    <source>
        <dbReference type="ARBA" id="ARBA00022737"/>
    </source>
</evidence>
<feature type="region of interest" description="Disordered" evidence="5">
    <location>
        <begin position="185"/>
        <end position="289"/>
    </location>
</feature>
<organism evidence="8 9">
    <name type="scientific">Triparma verrucosa</name>
    <dbReference type="NCBI Taxonomy" id="1606542"/>
    <lineage>
        <taxon>Eukaryota</taxon>
        <taxon>Sar</taxon>
        <taxon>Stramenopiles</taxon>
        <taxon>Ochrophyta</taxon>
        <taxon>Bolidophyceae</taxon>
        <taxon>Parmales</taxon>
        <taxon>Triparmaceae</taxon>
        <taxon>Triparma</taxon>
    </lineage>
</organism>
<evidence type="ECO:0000313" key="8">
    <source>
        <dbReference type="EMBL" id="GMI12754.1"/>
    </source>
</evidence>